<keyword evidence="5" id="KW-0812">Transmembrane</keyword>
<dbReference type="GO" id="GO:0016410">
    <property type="term" value="F:N-acyltransferase activity"/>
    <property type="evidence" value="ECO:0007669"/>
    <property type="project" value="TreeGrafter"/>
</dbReference>
<evidence type="ECO:0000256" key="2">
    <source>
        <dbReference type="ARBA" id="ARBA00022679"/>
    </source>
</evidence>
<feature type="domain" description="LRAT" evidence="6">
    <location>
        <begin position="13"/>
        <end position="129"/>
    </location>
</feature>
<dbReference type="Pfam" id="PF04970">
    <property type="entry name" value="LRAT"/>
    <property type="match status" value="1"/>
</dbReference>
<feature type="transmembrane region" description="Helical" evidence="5">
    <location>
        <begin position="133"/>
        <end position="154"/>
    </location>
</feature>
<organism evidence="7 8">
    <name type="scientific">Chelonoidis abingdonii</name>
    <name type="common">Abingdon island giant tortoise</name>
    <name type="synonym">Testudo abingdonii</name>
    <dbReference type="NCBI Taxonomy" id="106734"/>
    <lineage>
        <taxon>Eukaryota</taxon>
        <taxon>Metazoa</taxon>
        <taxon>Chordata</taxon>
        <taxon>Craniata</taxon>
        <taxon>Vertebrata</taxon>
        <taxon>Euteleostomi</taxon>
        <taxon>Archelosauria</taxon>
        <taxon>Testudinata</taxon>
        <taxon>Testudines</taxon>
        <taxon>Cryptodira</taxon>
        <taxon>Durocryptodira</taxon>
        <taxon>Testudinoidea</taxon>
        <taxon>Testudinidae</taxon>
        <taxon>Chelonoidis</taxon>
    </lineage>
</organism>
<dbReference type="FunFam" id="3.90.1720.10:FF:000002">
    <property type="entry name" value="HRAS like suppressor 2"/>
    <property type="match status" value="1"/>
</dbReference>
<dbReference type="Ensembl" id="ENSCABT00000000932.1">
    <property type="protein sequence ID" value="ENSCABP00000000867.1"/>
    <property type="gene ID" value="ENSCABG00000000745.1"/>
</dbReference>
<dbReference type="RefSeq" id="XP_032660095.1">
    <property type="nucleotide sequence ID" value="XM_032804204.2"/>
</dbReference>
<accession>A0A8C0FYJ6</accession>
<protein>
    <recommendedName>
        <fullName evidence="6">LRAT domain-containing protein</fullName>
    </recommendedName>
</protein>
<dbReference type="InterPro" id="IPR051496">
    <property type="entry name" value="H-rev107_PLA/AT"/>
</dbReference>
<evidence type="ECO:0000256" key="1">
    <source>
        <dbReference type="ARBA" id="ARBA00007824"/>
    </source>
</evidence>
<evidence type="ECO:0000313" key="8">
    <source>
        <dbReference type="Proteomes" id="UP000694404"/>
    </source>
</evidence>
<evidence type="ECO:0000256" key="5">
    <source>
        <dbReference type="SAM" id="Phobius"/>
    </source>
</evidence>
<dbReference type="AlphaFoldDB" id="A0A8C0FYJ6"/>
<reference evidence="7" key="2">
    <citation type="submission" date="2025-09" db="UniProtKB">
        <authorList>
            <consortium name="Ensembl"/>
        </authorList>
    </citation>
    <scope>IDENTIFICATION</scope>
</reference>
<evidence type="ECO:0000313" key="7">
    <source>
        <dbReference type="Ensembl" id="ENSCABP00000000867.1"/>
    </source>
</evidence>
<proteinExistence type="inferred from homology"/>
<dbReference type="Gene3D" id="3.90.1720.10">
    <property type="entry name" value="endopeptidase domain like (from Nostoc punctiforme)"/>
    <property type="match status" value="1"/>
</dbReference>
<dbReference type="GO" id="GO:0008970">
    <property type="term" value="F:phospholipase A1 activity"/>
    <property type="evidence" value="ECO:0007669"/>
    <property type="project" value="TreeGrafter"/>
</dbReference>
<dbReference type="GO" id="GO:0005737">
    <property type="term" value="C:cytoplasm"/>
    <property type="evidence" value="ECO:0007669"/>
    <property type="project" value="TreeGrafter"/>
</dbReference>
<keyword evidence="2" id="KW-0808">Transferase</keyword>
<dbReference type="PANTHER" id="PTHR13943">
    <property type="entry name" value="HRAS-LIKE SUPPRESSOR - RELATED"/>
    <property type="match status" value="1"/>
</dbReference>
<dbReference type="GeneTree" id="ENSGT00940000162660"/>
<dbReference type="PANTHER" id="PTHR13943:SF36">
    <property type="entry name" value="PHOSPHOLIPASE A AND ACYLTRANSFERASE 4"/>
    <property type="match status" value="1"/>
</dbReference>
<reference evidence="7" key="1">
    <citation type="submission" date="2025-08" db="UniProtKB">
        <authorList>
            <consortium name="Ensembl"/>
        </authorList>
    </citation>
    <scope>IDENTIFICATION</scope>
</reference>
<keyword evidence="4" id="KW-0443">Lipid metabolism</keyword>
<keyword evidence="5" id="KW-0472">Membrane</keyword>
<dbReference type="GO" id="GO:0070292">
    <property type="term" value="P:N-acylphosphatidylethanolamine metabolic process"/>
    <property type="evidence" value="ECO:0007669"/>
    <property type="project" value="TreeGrafter"/>
</dbReference>
<gene>
    <name evidence="7" type="primary">LOC116838760</name>
</gene>
<keyword evidence="8" id="KW-1185">Reference proteome</keyword>
<dbReference type="GeneID" id="116838760"/>
<evidence type="ECO:0000256" key="4">
    <source>
        <dbReference type="ARBA" id="ARBA00023098"/>
    </source>
</evidence>
<dbReference type="Proteomes" id="UP000694404">
    <property type="component" value="Unplaced"/>
</dbReference>
<keyword evidence="3" id="KW-0378">Hydrolase</keyword>
<dbReference type="InterPro" id="IPR007053">
    <property type="entry name" value="LRAT_dom"/>
</dbReference>
<dbReference type="OMA" id="FGYAHWA"/>
<keyword evidence="5" id="KW-1133">Transmembrane helix</keyword>
<evidence type="ECO:0000256" key="3">
    <source>
        <dbReference type="ARBA" id="ARBA00022801"/>
    </source>
</evidence>
<sequence length="162" mass="17832">MPPLFEEPKPGDLIQISRFGYQHWALYVGNGYVIHLAPPSEYAGAGSSSIMSVLTDRAVVKKEHLRDVAGGDRYRVNNKYDGRCSPLPVSEILMEAESLVGQEMLYSVTSENCEHFVTKLRYGQPMCDQVRNAMLTVGVAGLGLATLGLVGAMVTRSRRQNQ</sequence>
<comment type="similarity">
    <text evidence="1">Belongs to the H-rev107 family.</text>
</comment>
<name>A0A8C0FYJ6_CHEAB</name>
<dbReference type="KEGG" id="cabi:116838760"/>
<evidence type="ECO:0000259" key="6">
    <source>
        <dbReference type="PROSITE" id="PS51934"/>
    </source>
</evidence>
<dbReference type="GO" id="GO:0004623">
    <property type="term" value="F:phospholipase A2 activity"/>
    <property type="evidence" value="ECO:0007669"/>
    <property type="project" value="TreeGrafter"/>
</dbReference>
<dbReference type="PROSITE" id="PS51934">
    <property type="entry name" value="LRAT"/>
    <property type="match status" value="1"/>
</dbReference>